<evidence type="ECO:0000256" key="2">
    <source>
        <dbReference type="SAM" id="Phobius"/>
    </source>
</evidence>
<dbReference type="SUPFAM" id="SSF54106">
    <property type="entry name" value="LysM domain"/>
    <property type="match status" value="1"/>
</dbReference>
<keyword evidence="2" id="KW-0812">Transmembrane</keyword>
<organism evidence="4 5">
    <name type="scientific">Blautia segnis</name>
    <dbReference type="NCBI Taxonomy" id="2763030"/>
    <lineage>
        <taxon>Bacteria</taxon>
        <taxon>Bacillati</taxon>
        <taxon>Bacillota</taxon>
        <taxon>Clostridia</taxon>
        <taxon>Lachnospirales</taxon>
        <taxon>Lachnospiraceae</taxon>
        <taxon>Blautia</taxon>
    </lineage>
</organism>
<dbReference type="Proteomes" id="UP000652847">
    <property type="component" value="Unassembled WGS sequence"/>
</dbReference>
<reference evidence="4 5" key="1">
    <citation type="submission" date="2020-08" db="EMBL/GenBank/DDBJ databases">
        <title>Genome public.</title>
        <authorList>
            <person name="Liu C."/>
            <person name="Sun Q."/>
        </authorList>
    </citation>
    <scope>NUCLEOTIDE SEQUENCE [LARGE SCALE GENOMIC DNA]</scope>
    <source>
        <strain evidence="4 5">BX17</strain>
    </source>
</reference>
<protein>
    <submittedName>
        <fullName evidence="4">LysM peptidoglycan-binding domain-containing protein</fullName>
    </submittedName>
</protein>
<feature type="transmembrane region" description="Helical" evidence="2">
    <location>
        <begin position="242"/>
        <end position="263"/>
    </location>
</feature>
<feature type="compositionally biased region" description="Basic and acidic residues" evidence="1">
    <location>
        <begin position="373"/>
        <end position="391"/>
    </location>
</feature>
<proteinExistence type="predicted"/>
<dbReference type="PROSITE" id="PS51782">
    <property type="entry name" value="LYSM"/>
    <property type="match status" value="1"/>
</dbReference>
<dbReference type="RefSeq" id="WP_021924797.1">
    <property type="nucleotide sequence ID" value="NZ_JACOOT010000013.1"/>
</dbReference>
<dbReference type="InterPro" id="IPR036779">
    <property type="entry name" value="LysM_dom_sf"/>
</dbReference>
<feature type="compositionally biased region" description="Low complexity" evidence="1">
    <location>
        <begin position="356"/>
        <end position="366"/>
    </location>
</feature>
<sequence>MIEIVYKEEKQEAKNGENLFNLPRNIRQIGLTAGNIRIYIEDYVYTFLTRLARNETGPGNEQGCVAVFTGDTKWNNGITYLFIRGALMVEDMEAAADHIDFSEKVWTKIQENQAKYFPGQEITGWFFSRPQMYMETDELLTRIHLRYFGGEKVLMLMEPTEKEEAFFFYENGLMIRQRGYYIYYEKNPLMQEYMIEKTKDMGQGASETVGDEAVTTFRKIIKNKKTPETEEKPQRETEHTSVFSYAATACLVLAVLAVGAGFYRNYMRIAEPSVDSTVTVMSDNTVEESEDNQADAVREVTKTPEITWIEEITKALEETDEQPEESLQITPTIQPGAENGTEEADVQETDTKETGASAAADSASAEESQETVSEDKFSQEADERKAKKEESQVQLTPSAQASSDSAYETYIIKPGDTLYQISISHYGNMDAISEICRLNNLKENQVIYPGQMIVLP</sequence>
<evidence type="ECO:0000256" key="1">
    <source>
        <dbReference type="SAM" id="MobiDB-lite"/>
    </source>
</evidence>
<evidence type="ECO:0000259" key="3">
    <source>
        <dbReference type="PROSITE" id="PS51782"/>
    </source>
</evidence>
<keyword evidence="2" id="KW-1133">Transmembrane helix</keyword>
<dbReference type="Gene3D" id="3.10.350.10">
    <property type="entry name" value="LysM domain"/>
    <property type="match status" value="1"/>
</dbReference>
<feature type="compositionally biased region" description="Polar residues" evidence="1">
    <location>
        <begin position="392"/>
        <end position="404"/>
    </location>
</feature>
<gene>
    <name evidence="4" type="ORF">H8S54_05795</name>
</gene>
<keyword evidence="2" id="KW-0472">Membrane</keyword>
<evidence type="ECO:0000313" key="5">
    <source>
        <dbReference type="Proteomes" id="UP000652847"/>
    </source>
</evidence>
<dbReference type="Pfam" id="PF01476">
    <property type="entry name" value="LysM"/>
    <property type="match status" value="1"/>
</dbReference>
<accession>A0A8I0A8T7</accession>
<dbReference type="EMBL" id="JACOOT010000013">
    <property type="protein sequence ID" value="MBC5650634.1"/>
    <property type="molecule type" value="Genomic_DNA"/>
</dbReference>
<evidence type="ECO:0000313" key="4">
    <source>
        <dbReference type="EMBL" id="MBC5650634.1"/>
    </source>
</evidence>
<dbReference type="InterPro" id="IPR018392">
    <property type="entry name" value="LysM"/>
</dbReference>
<name>A0A8I0A8T7_9FIRM</name>
<keyword evidence="5" id="KW-1185">Reference proteome</keyword>
<dbReference type="SMART" id="SM00257">
    <property type="entry name" value="LysM"/>
    <property type="match status" value="1"/>
</dbReference>
<dbReference type="AlphaFoldDB" id="A0A8I0A8T7"/>
<comment type="caution">
    <text evidence="4">The sequence shown here is derived from an EMBL/GenBank/DDBJ whole genome shotgun (WGS) entry which is preliminary data.</text>
</comment>
<dbReference type="CDD" id="cd00118">
    <property type="entry name" value="LysM"/>
    <property type="match status" value="1"/>
</dbReference>
<feature type="region of interest" description="Disordered" evidence="1">
    <location>
        <begin position="317"/>
        <end position="404"/>
    </location>
</feature>
<feature type="domain" description="LysM" evidence="3">
    <location>
        <begin position="408"/>
        <end position="455"/>
    </location>
</feature>